<dbReference type="Proteomes" id="UP001283361">
    <property type="component" value="Unassembled WGS sequence"/>
</dbReference>
<feature type="compositionally biased region" description="Low complexity" evidence="1">
    <location>
        <begin position="91"/>
        <end position="102"/>
    </location>
</feature>
<dbReference type="AlphaFoldDB" id="A0AAE0Z8Z1"/>
<comment type="caution">
    <text evidence="2">The sequence shown here is derived from an EMBL/GenBank/DDBJ whole genome shotgun (WGS) entry which is preliminary data.</text>
</comment>
<feature type="region of interest" description="Disordered" evidence="1">
    <location>
        <begin position="91"/>
        <end position="123"/>
    </location>
</feature>
<sequence>METGEGRTDYVMRIRQMGLETGGGIHRLNCTCFVDDKWKAGNSHIMTRHEPSRRRKALVFSTFLYNKEGEMLPRWTVRVVVVLMFLVVPHSSGQRGQWSSRSVDNVEMGSGRERFPRVRSKRG</sequence>
<keyword evidence="3" id="KW-1185">Reference proteome</keyword>
<organism evidence="2 3">
    <name type="scientific">Elysia crispata</name>
    <name type="common">lettuce slug</name>
    <dbReference type="NCBI Taxonomy" id="231223"/>
    <lineage>
        <taxon>Eukaryota</taxon>
        <taxon>Metazoa</taxon>
        <taxon>Spiralia</taxon>
        <taxon>Lophotrochozoa</taxon>
        <taxon>Mollusca</taxon>
        <taxon>Gastropoda</taxon>
        <taxon>Heterobranchia</taxon>
        <taxon>Euthyneura</taxon>
        <taxon>Panpulmonata</taxon>
        <taxon>Sacoglossa</taxon>
        <taxon>Placobranchoidea</taxon>
        <taxon>Plakobranchidae</taxon>
        <taxon>Elysia</taxon>
    </lineage>
</organism>
<proteinExistence type="predicted"/>
<evidence type="ECO:0000313" key="3">
    <source>
        <dbReference type="Proteomes" id="UP001283361"/>
    </source>
</evidence>
<gene>
    <name evidence="2" type="ORF">RRG08_039284</name>
</gene>
<reference evidence="2" key="1">
    <citation type="journal article" date="2023" name="G3 (Bethesda)">
        <title>A reference genome for the long-term kleptoplast-retaining sea slug Elysia crispata morphotype clarki.</title>
        <authorList>
            <person name="Eastman K.E."/>
            <person name="Pendleton A.L."/>
            <person name="Shaikh M.A."/>
            <person name="Suttiyut T."/>
            <person name="Ogas R."/>
            <person name="Tomko P."/>
            <person name="Gavelis G."/>
            <person name="Widhalm J.R."/>
            <person name="Wisecaver J.H."/>
        </authorList>
    </citation>
    <scope>NUCLEOTIDE SEQUENCE</scope>
    <source>
        <strain evidence="2">ECLA1</strain>
    </source>
</reference>
<evidence type="ECO:0000313" key="2">
    <source>
        <dbReference type="EMBL" id="KAK3764112.1"/>
    </source>
</evidence>
<accession>A0AAE0Z8Z1</accession>
<protein>
    <submittedName>
        <fullName evidence="2">Uncharacterized protein</fullName>
    </submittedName>
</protein>
<name>A0AAE0Z8Z1_9GAST</name>
<evidence type="ECO:0000256" key="1">
    <source>
        <dbReference type="SAM" id="MobiDB-lite"/>
    </source>
</evidence>
<dbReference type="EMBL" id="JAWDGP010004468">
    <property type="protein sequence ID" value="KAK3764112.1"/>
    <property type="molecule type" value="Genomic_DNA"/>
</dbReference>